<name>M3HM90_CANMX</name>
<gene>
    <name evidence="1" type="ORF">G210_0863</name>
</gene>
<protein>
    <submittedName>
        <fullName evidence="1">Uncharacterized protein</fullName>
    </submittedName>
</protein>
<proteinExistence type="predicted"/>
<dbReference type="eggNOG" id="ENOG502SY6D">
    <property type="taxonomic scope" value="Eukaryota"/>
</dbReference>
<reference evidence="1 2" key="1">
    <citation type="submission" date="2013-02" db="EMBL/GenBank/DDBJ databases">
        <title>Genome sequence of Candida maltosa Xu316, a potential industrial strain for xylitol and ethanol production.</title>
        <authorList>
            <person name="Yu J."/>
            <person name="Wang Q."/>
            <person name="Geng X."/>
            <person name="Bao W."/>
            <person name="He P."/>
            <person name="Cai J."/>
        </authorList>
    </citation>
    <scope>NUCLEOTIDE SEQUENCE [LARGE SCALE GENOMIC DNA]</scope>
    <source>
        <strain evidence="2">Xu316</strain>
    </source>
</reference>
<keyword evidence="2" id="KW-1185">Reference proteome</keyword>
<dbReference type="AlphaFoldDB" id="M3HM90"/>
<dbReference type="Proteomes" id="UP000011777">
    <property type="component" value="Unassembled WGS sequence"/>
</dbReference>
<evidence type="ECO:0000313" key="1">
    <source>
        <dbReference type="EMBL" id="EMG48552.1"/>
    </source>
</evidence>
<dbReference type="OrthoDB" id="2012278at2759"/>
<comment type="caution">
    <text evidence="1">The sequence shown here is derived from an EMBL/GenBank/DDBJ whole genome shotgun (WGS) entry which is preliminary data.</text>
</comment>
<accession>M3HM90</accession>
<dbReference type="HOGENOM" id="CLU_363686_0_0_1"/>
<organism evidence="1 2">
    <name type="scientific">Candida maltosa (strain Xu316)</name>
    <name type="common">Yeast</name>
    <dbReference type="NCBI Taxonomy" id="1245528"/>
    <lineage>
        <taxon>Eukaryota</taxon>
        <taxon>Fungi</taxon>
        <taxon>Dikarya</taxon>
        <taxon>Ascomycota</taxon>
        <taxon>Saccharomycotina</taxon>
        <taxon>Pichiomycetes</taxon>
        <taxon>Debaryomycetaceae</taxon>
        <taxon>Candida/Lodderomyces clade</taxon>
        <taxon>Candida</taxon>
    </lineage>
</organism>
<sequence>MPQTYQDRLYNELFNDSIENDDTFFKSIFTTPVAKDLLLKVLTANSEAIPVSSKVSDKNLIILRKLYAVGLNVLTEAIKYEEITIDTNEKKSSSSEALIDNGGGDITELSGNSSKNTSRQVLTDYDDGDYLTTLNGQNSTSKEDITNESTTSLQPKREFDYLDEKLRIQLVENVLQIFQTWFQNVITVNDILRKAKPTFDLNISIFHLIGEVKNPLTELFNKLNWFLNESIKEIEQSKEETQFLTLGAIRETIILLNVILKSLLYSGFSLHEEESENFRIYKKLLAAFYEVNFMEALQKITKITNPVKTEDGYLPPRVVFSVETLANFYLLIGTLANAPSHVLLESKPNSDITTLSVKSYNPYRLLFDTNFEWDLFNQELNSRFLPFFCMEFNYCYSFRPDLMLQKIQNSSLINWISGNRLSSDVYVNCLTVETITNIKENNKLSILNNIENDLYVQELGQIYDSKISKLLASGSNDDANLDLAKLLPVFLNIYLLSQNSSFTNIFTTQKYQCYEKIDTRTDEELLDVELFEVWLCLLSYVFEYQYRSSILQNLTELSLGSLVNLPIKNLAKYQINEYKWKLCHQKTPFVPLNHGDLGFKSSLFYILDIIQNLLRFNLTYKLNTSNITLSLNLVYNILREFKDDTTIDLSTYPWDDFHLTLFGLIKFIKKQSTMKFKYANFEELGSLVEECVLILNLLLDPRFNVVQQKNDESEGSTILNIFGGPQTRSINYSLIYNILLNFETIESLLKQFDLEKCHLVENEQPPRR</sequence>
<evidence type="ECO:0000313" key="2">
    <source>
        <dbReference type="Proteomes" id="UP000011777"/>
    </source>
</evidence>
<dbReference type="OMA" id="QINEYKW"/>
<dbReference type="EMBL" id="AOGT01001059">
    <property type="protein sequence ID" value="EMG48552.1"/>
    <property type="molecule type" value="Genomic_DNA"/>
</dbReference>